<keyword evidence="3" id="KW-1185">Reference proteome</keyword>
<protein>
    <submittedName>
        <fullName evidence="2">Cytochrome C biogenesis protein cycl</fullName>
    </submittedName>
</protein>
<dbReference type="Proteomes" id="UP000184222">
    <property type="component" value="Chromosome"/>
</dbReference>
<evidence type="ECO:0000313" key="3">
    <source>
        <dbReference type="Proteomes" id="UP000184222"/>
    </source>
</evidence>
<keyword evidence="1" id="KW-1133">Transmembrane helix</keyword>
<dbReference type="InterPro" id="IPR047961">
    <property type="entry name" value="Transp_suffix-like"/>
</dbReference>
<gene>
    <name evidence="2" type="ORF">F7310_01095</name>
</gene>
<dbReference type="STRING" id="573570.F7310_01095"/>
<sequence>MKKKDWKYCLGLMLFCLSFVPYIIVFCIMPFLGLSTASYLAISSILLASAEGMFVISVMLLGRTIVDAMKAGVKRVFKSAFSQQKPISYKRYLLGIIMFFASLIYPTVITEMVLIFDKVKQVGELNMILILFSGDLIFIASFFVLGTDFITKLKSAFKYRA</sequence>
<dbReference type="OrthoDB" id="278817at2"/>
<dbReference type="NCBIfam" id="NF033684">
    <property type="entry name" value="suffix_2_RND"/>
    <property type="match status" value="1"/>
</dbReference>
<feature type="transmembrane region" description="Helical" evidence="1">
    <location>
        <begin position="12"/>
        <end position="33"/>
    </location>
</feature>
<feature type="transmembrane region" description="Helical" evidence="1">
    <location>
        <begin position="39"/>
        <end position="61"/>
    </location>
</feature>
<name>A0A1L4BQC1_9GAMM</name>
<feature type="transmembrane region" description="Helical" evidence="1">
    <location>
        <begin position="128"/>
        <end position="150"/>
    </location>
</feature>
<dbReference type="KEGG" id="frx:F7310_01095"/>
<organism evidence="2 3">
    <name type="scientific">Francisella uliginis</name>
    <dbReference type="NCBI Taxonomy" id="573570"/>
    <lineage>
        <taxon>Bacteria</taxon>
        <taxon>Pseudomonadati</taxon>
        <taxon>Pseudomonadota</taxon>
        <taxon>Gammaproteobacteria</taxon>
        <taxon>Thiotrichales</taxon>
        <taxon>Francisellaceae</taxon>
        <taxon>Francisella</taxon>
    </lineage>
</organism>
<dbReference type="RefSeq" id="WP_072711237.1">
    <property type="nucleotide sequence ID" value="NZ_CP016796.1"/>
</dbReference>
<accession>A0A1L4BQC1</accession>
<proteinExistence type="predicted"/>
<reference evidence="2 3" key="1">
    <citation type="journal article" date="2016" name="Appl. Environ. Microbiol.">
        <title>Whole genome relationships among Francisella bacteria of diverse origin define new species and provide specific regions for detection.</title>
        <authorList>
            <person name="Challacombe J.F."/>
            <person name="Petersen J.M."/>
            <person name="Gallegos-Graves V."/>
            <person name="Hodge D."/>
            <person name="Pillai S."/>
            <person name="Kuske C.R."/>
        </authorList>
    </citation>
    <scope>NUCLEOTIDE SEQUENCE [LARGE SCALE GENOMIC DNA]</scope>
    <source>
        <strain evidence="3">TX07-7310</strain>
    </source>
</reference>
<evidence type="ECO:0000313" key="2">
    <source>
        <dbReference type="EMBL" id="API86037.1"/>
    </source>
</evidence>
<keyword evidence="1" id="KW-0472">Membrane</keyword>
<dbReference type="AlphaFoldDB" id="A0A1L4BQC1"/>
<evidence type="ECO:0000256" key="1">
    <source>
        <dbReference type="SAM" id="Phobius"/>
    </source>
</evidence>
<keyword evidence="1" id="KW-0812">Transmembrane</keyword>
<feature type="transmembrane region" description="Helical" evidence="1">
    <location>
        <begin position="92"/>
        <end position="116"/>
    </location>
</feature>
<dbReference type="EMBL" id="CP016796">
    <property type="protein sequence ID" value="API86037.1"/>
    <property type="molecule type" value="Genomic_DNA"/>
</dbReference>